<dbReference type="EMBL" id="ON803509">
    <property type="protein sequence ID" value="UXX41894.1"/>
    <property type="molecule type" value="Genomic_DNA"/>
</dbReference>
<name>A0A977TNX9_9BBAC</name>
<feature type="domain" description="Zinc finger C2HC baculovirus (BV)-type profile" evidence="6">
    <location>
        <begin position="147"/>
        <end position="197"/>
    </location>
</feature>
<keyword evidence="2" id="KW-0732">Signal</keyword>
<evidence type="ECO:0000256" key="4">
    <source>
        <dbReference type="ARBA" id="ARBA00023157"/>
    </source>
</evidence>
<reference evidence="7" key="1">
    <citation type="journal article" date="2022" name="Virus Res.">
        <title>Genome analysis of Psilogramma increta granulovirus and its intrapopulation diversity.</title>
        <authorList>
            <person name="Zhang H."/>
            <person name="Li L."/>
            <person name="Chen B."/>
            <person name="Zuo Y."/>
            <person name="Wu W."/>
            <person name="Yuan M."/>
            <person name="Yang K."/>
        </authorList>
    </citation>
    <scope>NUCLEOTIDE SEQUENCE</scope>
    <source>
        <strain evidence="7">GZ</strain>
    </source>
</reference>
<dbReference type="GO" id="GO:0008061">
    <property type="term" value="F:chitin binding"/>
    <property type="evidence" value="ECO:0007669"/>
    <property type="project" value="UniProtKB-KW"/>
</dbReference>
<proteinExistence type="predicted"/>
<sequence length="608" mass="69415">MLSISSIVIVLLLLFAIYTIYTKLIVDTFDDNLFSIHLNVLKEYLRTVGDNVVVPSIIGYVTHVHINKYVVTYFNTSTLKIVGAEIHDATREEFIFASQTFSEVNLIENAASVSFVANDNRKFMAHLDDGIQIMSCENDQTFDGNQCAQKPICDRPNVNLPLTGDRLNRILFNSYASQQKPINDDSFSHHPTAYVKCDVNNTPHIEECLNGERFNGTHCVYDPVLQTNGKGVVNYVDFNKITNFACTKTLNLYNKKINTNNESKFKKEKLELNKIKNKLAFIKSGKIFTKNVNINTVNNITHYMVPVNHTQPFDINPCLNHETGHTFASVRVASSQYFECLDNNNLFLHTCQENVVVRNGKYECDKEEDCMRFDDGTGIIINTIHNNNITFDTGKSVCDNYRIKQVVECDTGDFVADKTFSHPLHVTFNVALPSCVFDTETDSCVDYSVEKVHVTNDMFTVNVDTYPNLKHNMIGRVSKIKNIKQFLKSDKISDFVTYSRDVHEIAFDPINFTALDCINVDGYTILFDILDNTRYNVCSDGVFVEEIALKHDEYVDNNNQVQKLDGYKGQCRYDDKIADYFDMYYRNIKNSNNDGVDVECYFTIPKIS</sequence>
<evidence type="ECO:0000256" key="2">
    <source>
        <dbReference type="ARBA" id="ARBA00022729"/>
    </source>
</evidence>
<evidence type="ECO:0000259" key="6">
    <source>
        <dbReference type="PROSITE" id="PS51807"/>
    </source>
</evidence>
<evidence type="ECO:0000256" key="5">
    <source>
        <dbReference type="ARBA" id="ARBA00023180"/>
    </source>
</evidence>
<evidence type="ECO:0000313" key="8">
    <source>
        <dbReference type="Proteomes" id="UP001265762"/>
    </source>
</evidence>
<keyword evidence="8" id="KW-1185">Reference proteome</keyword>
<keyword evidence="3" id="KW-0677">Repeat</keyword>
<protein>
    <submittedName>
        <fullName evidence="7">Vp91</fullName>
    </submittedName>
</protein>
<evidence type="ECO:0000313" key="7">
    <source>
        <dbReference type="EMBL" id="UXX41894.1"/>
    </source>
</evidence>
<accession>A0A977TNX9</accession>
<keyword evidence="5" id="KW-0325">Glycoprotein</keyword>
<organism evidence="7 8">
    <name type="scientific">Psilogramma increta granulovirus</name>
    <dbReference type="NCBI Taxonomy" id="2953508"/>
    <lineage>
        <taxon>Viruses</taxon>
        <taxon>Viruses incertae sedis</taxon>
        <taxon>Naldaviricetes</taxon>
        <taxon>Lefavirales</taxon>
        <taxon>Baculoviridae</taxon>
        <taxon>Betabaculovirus</taxon>
        <taxon>Betabaculovirus psincretae</taxon>
    </lineage>
</organism>
<keyword evidence="4" id="KW-1015">Disulfide bond</keyword>
<dbReference type="PROSITE" id="PS51807">
    <property type="entry name" value="ZF_C2HC_BV"/>
    <property type="match status" value="1"/>
</dbReference>
<evidence type="ECO:0000256" key="3">
    <source>
        <dbReference type="ARBA" id="ARBA00022737"/>
    </source>
</evidence>
<keyword evidence="1" id="KW-0147">Chitin-binding</keyword>
<dbReference type="Proteomes" id="UP001265762">
    <property type="component" value="Segment"/>
</dbReference>
<dbReference type="Pfam" id="PF08475">
    <property type="entry name" value="Baculo_VP91_N"/>
    <property type="match status" value="1"/>
</dbReference>
<evidence type="ECO:0000256" key="1">
    <source>
        <dbReference type="ARBA" id="ARBA00022669"/>
    </source>
</evidence>
<dbReference type="InterPro" id="IPR013682">
    <property type="entry name" value="BaculoV_Vp91_N"/>
</dbReference>